<dbReference type="OrthoDB" id="5424209at2759"/>
<keyword evidence="2" id="KW-1185">Reference proteome</keyword>
<name>A0A165SL45_9AGAM</name>
<protein>
    <submittedName>
        <fullName evidence="1">Uncharacterized protein</fullName>
    </submittedName>
</protein>
<dbReference type="EMBL" id="KV425572">
    <property type="protein sequence ID" value="KZT25325.1"/>
    <property type="molecule type" value="Genomic_DNA"/>
</dbReference>
<dbReference type="Proteomes" id="UP000076761">
    <property type="component" value="Unassembled WGS sequence"/>
</dbReference>
<dbReference type="AlphaFoldDB" id="A0A165SL45"/>
<gene>
    <name evidence="1" type="ORF">NEOLEDRAFT_1065378</name>
</gene>
<proteinExistence type="predicted"/>
<dbReference type="STRING" id="1314782.A0A165SL45"/>
<reference evidence="1 2" key="1">
    <citation type="journal article" date="2016" name="Mol. Biol. Evol.">
        <title>Comparative Genomics of Early-Diverging Mushroom-Forming Fungi Provides Insights into the Origins of Lignocellulose Decay Capabilities.</title>
        <authorList>
            <person name="Nagy L.G."/>
            <person name="Riley R."/>
            <person name="Tritt A."/>
            <person name="Adam C."/>
            <person name="Daum C."/>
            <person name="Floudas D."/>
            <person name="Sun H."/>
            <person name="Yadav J.S."/>
            <person name="Pangilinan J."/>
            <person name="Larsson K.H."/>
            <person name="Matsuura K."/>
            <person name="Barry K."/>
            <person name="Labutti K."/>
            <person name="Kuo R."/>
            <person name="Ohm R.A."/>
            <person name="Bhattacharya S.S."/>
            <person name="Shirouzu T."/>
            <person name="Yoshinaga Y."/>
            <person name="Martin F.M."/>
            <person name="Grigoriev I.V."/>
            <person name="Hibbett D.S."/>
        </authorList>
    </citation>
    <scope>NUCLEOTIDE SEQUENCE [LARGE SCALE GENOMIC DNA]</scope>
    <source>
        <strain evidence="1 2">HHB14362 ss-1</strain>
    </source>
</reference>
<organism evidence="1 2">
    <name type="scientific">Neolentinus lepideus HHB14362 ss-1</name>
    <dbReference type="NCBI Taxonomy" id="1314782"/>
    <lineage>
        <taxon>Eukaryota</taxon>
        <taxon>Fungi</taxon>
        <taxon>Dikarya</taxon>
        <taxon>Basidiomycota</taxon>
        <taxon>Agaricomycotina</taxon>
        <taxon>Agaricomycetes</taxon>
        <taxon>Gloeophyllales</taxon>
        <taxon>Gloeophyllaceae</taxon>
        <taxon>Neolentinus</taxon>
    </lineage>
</organism>
<evidence type="ECO:0000313" key="2">
    <source>
        <dbReference type="Proteomes" id="UP000076761"/>
    </source>
</evidence>
<evidence type="ECO:0000313" key="1">
    <source>
        <dbReference type="EMBL" id="KZT25325.1"/>
    </source>
</evidence>
<sequence length="180" mass="20595">GPRCWVPKLVFRTSKDVFTVMSSGPEQEPRRMWLPPVYEHQKLSKDNLWAAICSNVLELLDQQKIKHSSIDLVRFSRVKVNDINVAPYGTVVTTPVMIWVGVLLEEWNAISSHSTLPTKSSISSRTMVFLTLMLHTVSRWPGASMVLNCSHPSRILIAVVARSMMARHRSRDYCTWPTYR</sequence>
<dbReference type="InParanoid" id="A0A165SL45"/>
<accession>A0A165SL45</accession>
<feature type="non-terminal residue" evidence="1">
    <location>
        <position position="1"/>
    </location>
</feature>